<protein>
    <submittedName>
        <fullName evidence="3">FLCN protein</fullName>
    </submittedName>
</protein>
<dbReference type="EMBL" id="JAAWVQ010081609">
    <property type="protein sequence ID" value="MBN3278704.1"/>
    <property type="molecule type" value="Genomic_DNA"/>
</dbReference>
<dbReference type="PANTHER" id="PTHR31441">
    <property type="entry name" value="FOLLICULIN FAMILY MEMBER"/>
    <property type="match status" value="1"/>
</dbReference>
<keyword evidence="4" id="KW-1185">Reference proteome</keyword>
<dbReference type="InterPro" id="IPR037520">
    <property type="entry name" value="Folliculin/SMCR8_longin"/>
</dbReference>
<feature type="region of interest" description="Disordered" evidence="1">
    <location>
        <begin position="32"/>
        <end position="70"/>
    </location>
</feature>
<dbReference type="InterPro" id="IPR021713">
    <property type="entry name" value="Folliculin"/>
</dbReference>
<feature type="region of interest" description="Disordered" evidence="1">
    <location>
        <begin position="75"/>
        <end position="94"/>
    </location>
</feature>
<dbReference type="Proteomes" id="UP001166093">
    <property type="component" value="Unassembled WGS sequence"/>
</dbReference>
<gene>
    <name evidence="3" type="primary">Flcn</name>
    <name evidence="3" type="ORF">GTO93_0012813</name>
</gene>
<sequence>MNALVALCHFCELHGPRTLFCTEAVHSPTPLEARGGASAQGTEPGRGSSALSFSQGDTEGEEPGDGGITMRARDSALGQQATPTTTGSPAPQRADMCEGCRSLPCGHPGFISHDSETSIKYLSHQHPPHPQLFSIVRQACVRSLSCEVIQLTIHQHSLYTLITHPHSLYTLTIHEHGKKSSCPGTKC</sequence>
<feature type="non-terminal residue" evidence="3">
    <location>
        <position position="187"/>
    </location>
</feature>
<feature type="domain" description="UDENN FLCN/SMCR8-type" evidence="2">
    <location>
        <begin position="101"/>
        <end position="187"/>
    </location>
</feature>
<organism evidence="3 4">
    <name type="scientific">Polyodon spathula</name>
    <name type="common">North American paddlefish</name>
    <name type="synonym">Squalus spathula</name>
    <dbReference type="NCBI Taxonomy" id="7913"/>
    <lineage>
        <taxon>Eukaryota</taxon>
        <taxon>Metazoa</taxon>
        <taxon>Chordata</taxon>
        <taxon>Craniata</taxon>
        <taxon>Vertebrata</taxon>
        <taxon>Euteleostomi</taxon>
        <taxon>Actinopterygii</taxon>
        <taxon>Chondrostei</taxon>
        <taxon>Acipenseriformes</taxon>
        <taxon>Polyodontidae</taxon>
        <taxon>Polyodon</taxon>
    </lineage>
</organism>
<dbReference type="PANTHER" id="PTHR31441:SF2">
    <property type="entry name" value="FOLLICULIN"/>
    <property type="match status" value="1"/>
</dbReference>
<evidence type="ECO:0000313" key="4">
    <source>
        <dbReference type="Proteomes" id="UP001166093"/>
    </source>
</evidence>
<feature type="non-terminal residue" evidence="3">
    <location>
        <position position="1"/>
    </location>
</feature>
<reference evidence="3" key="1">
    <citation type="journal article" date="2021" name="Cell">
        <title>Tracing the genetic footprints of vertebrate landing in non-teleost ray-finned fishes.</title>
        <authorList>
            <person name="Bi X."/>
            <person name="Wang K."/>
            <person name="Yang L."/>
            <person name="Pan H."/>
            <person name="Jiang H."/>
            <person name="Wei Q."/>
            <person name="Fang M."/>
            <person name="Yu H."/>
            <person name="Zhu C."/>
            <person name="Cai Y."/>
            <person name="He Y."/>
            <person name="Gan X."/>
            <person name="Zeng H."/>
            <person name="Yu D."/>
            <person name="Zhu Y."/>
            <person name="Jiang H."/>
            <person name="Qiu Q."/>
            <person name="Yang H."/>
            <person name="Zhang Y.E."/>
            <person name="Wang W."/>
            <person name="Zhu M."/>
            <person name="He S."/>
            <person name="Zhang G."/>
        </authorList>
    </citation>
    <scope>NUCLEOTIDE SEQUENCE</scope>
    <source>
        <strain evidence="3">Pddl_001</strain>
    </source>
</reference>
<name>A0ABS2XXV9_POLSP</name>
<evidence type="ECO:0000256" key="1">
    <source>
        <dbReference type="SAM" id="MobiDB-lite"/>
    </source>
</evidence>
<comment type="caution">
    <text evidence="3">The sequence shown here is derived from an EMBL/GenBank/DDBJ whole genome shotgun (WGS) entry which is preliminary data.</text>
</comment>
<dbReference type="Pfam" id="PF11704">
    <property type="entry name" value="Folliculin"/>
    <property type="match status" value="1"/>
</dbReference>
<evidence type="ECO:0000313" key="3">
    <source>
        <dbReference type="EMBL" id="MBN3278704.1"/>
    </source>
</evidence>
<feature type="compositionally biased region" description="Polar residues" evidence="1">
    <location>
        <begin position="77"/>
        <end position="89"/>
    </location>
</feature>
<evidence type="ECO:0000259" key="2">
    <source>
        <dbReference type="PROSITE" id="PS51834"/>
    </source>
</evidence>
<dbReference type="PROSITE" id="PS51834">
    <property type="entry name" value="DENN_FLCN_SMCR8"/>
    <property type="match status" value="1"/>
</dbReference>
<dbReference type="InterPro" id="IPR037521">
    <property type="entry name" value="FLCN/SMCR8_DENN"/>
</dbReference>
<accession>A0ABS2XXV9</accession>
<proteinExistence type="predicted"/>